<dbReference type="InterPro" id="IPR022941">
    <property type="entry name" value="SRP54"/>
</dbReference>
<dbReference type="Gene3D" id="1.20.120.140">
    <property type="entry name" value="Signal recognition particle SRP54, nucleotide-binding domain"/>
    <property type="match status" value="1"/>
</dbReference>
<dbReference type="Pfam" id="PF02978">
    <property type="entry name" value="SRP_SPB"/>
    <property type="match status" value="1"/>
</dbReference>
<dbReference type="Gene3D" id="3.40.50.300">
    <property type="entry name" value="P-loop containing nucleotide triphosphate hydrolases"/>
    <property type="match status" value="1"/>
</dbReference>
<evidence type="ECO:0000256" key="5">
    <source>
        <dbReference type="ARBA" id="ARBA00023134"/>
    </source>
</evidence>
<dbReference type="InterPro" id="IPR000897">
    <property type="entry name" value="SRP54_GTPase_dom"/>
</dbReference>
<dbReference type="InterPro" id="IPR036891">
    <property type="entry name" value="Signal_recog_part_SRP54_M_sf"/>
</dbReference>
<dbReference type="GO" id="GO:0005786">
    <property type="term" value="C:signal recognition particle, endoplasmic reticulum targeting"/>
    <property type="evidence" value="ECO:0007669"/>
    <property type="project" value="UniProtKB-KW"/>
</dbReference>
<name>A0A5J4L7P7_9ZZZZ</name>
<dbReference type="GO" id="GO:0006614">
    <property type="term" value="P:SRP-dependent cotranslational protein targeting to membrane"/>
    <property type="evidence" value="ECO:0007669"/>
    <property type="project" value="InterPro"/>
</dbReference>
<dbReference type="NCBIfam" id="TIGR00959">
    <property type="entry name" value="ffh"/>
    <property type="match status" value="1"/>
</dbReference>
<dbReference type="PANTHER" id="PTHR11564:SF5">
    <property type="entry name" value="SIGNAL RECOGNITION PARTICLE SUBUNIT SRP54"/>
    <property type="match status" value="1"/>
</dbReference>
<dbReference type="AlphaFoldDB" id="A0A5J4L7P7"/>
<dbReference type="PANTHER" id="PTHR11564">
    <property type="entry name" value="SIGNAL RECOGNITION PARTICLE 54K PROTEIN SRP54"/>
    <property type="match status" value="1"/>
</dbReference>
<dbReference type="InterPro" id="IPR042101">
    <property type="entry name" value="SRP54_N_sf"/>
</dbReference>
<dbReference type="SUPFAM" id="SSF47446">
    <property type="entry name" value="Signal peptide-binding domain"/>
    <property type="match status" value="1"/>
</dbReference>
<dbReference type="GO" id="GO:0005525">
    <property type="term" value="F:GTP binding"/>
    <property type="evidence" value="ECO:0007669"/>
    <property type="project" value="UniProtKB-KW"/>
</dbReference>
<dbReference type="InterPro" id="IPR013822">
    <property type="entry name" value="Signal_recog_particl_SRP54_hlx"/>
</dbReference>
<keyword evidence="6" id="KW-0733">Signal recognition particle</keyword>
<proteinExistence type="inferred from homology"/>
<evidence type="ECO:0000256" key="1">
    <source>
        <dbReference type="ARBA" id="ARBA00005450"/>
    </source>
</evidence>
<dbReference type="CDD" id="cd18539">
    <property type="entry name" value="SRP_G"/>
    <property type="match status" value="1"/>
</dbReference>
<protein>
    <recommendedName>
        <fullName evidence="8">signal-recognition-particle GTPase</fullName>
        <ecNumber evidence="8">3.6.5.4</ecNumber>
    </recommendedName>
</protein>
<evidence type="ECO:0000256" key="2">
    <source>
        <dbReference type="ARBA" id="ARBA00022741"/>
    </source>
</evidence>
<evidence type="ECO:0000256" key="8">
    <source>
        <dbReference type="ARBA" id="ARBA00035672"/>
    </source>
</evidence>
<keyword evidence="3" id="KW-0378">Hydrolase</keyword>
<dbReference type="Gene3D" id="1.10.260.30">
    <property type="entry name" value="Signal recognition particle, SRP54 subunit, M-domain"/>
    <property type="match status" value="1"/>
</dbReference>
<dbReference type="SMART" id="SM00382">
    <property type="entry name" value="AAA"/>
    <property type="match status" value="1"/>
</dbReference>
<dbReference type="Pfam" id="PF02881">
    <property type="entry name" value="SRP54_N"/>
    <property type="match status" value="1"/>
</dbReference>
<dbReference type="InterPro" id="IPR027417">
    <property type="entry name" value="P-loop_NTPase"/>
</dbReference>
<keyword evidence="2" id="KW-0547">Nucleotide-binding</keyword>
<dbReference type="GO" id="GO:0008312">
    <property type="term" value="F:7S RNA binding"/>
    <property type="evidence" value="ECO:0007669"/>
    <property type="project" value="InterPro"/>
</dbReference>
<evidence type="ECO:0000313" key="10">
    <source>
        <dbReference type="EMBL" id="GER94199.1"/>
    </source>
</evidence>
<comment type="caution">
    <text evidence="10">The sequence shown here is derived from an EMBL/GenBank/DDBJ whole genome shotgun (WGS) entry which is preliminary data.</text>
</comment>
<evidence type="ECO:0000256" key="7">
    <source>
        <dbReference type="ARBA" id="ARBA00023274"/>
    </source>
</evidence>
<dbReference type="HAMAP" id="MF_00306">
    <property type="entry name" value="SRP54"/>
    <property type="match status" value="1"/>
</dbReference>
<dbReference type="InterPro" id="IPR004780">
    <property type="entry name" value="SRP"/>
</dbReference>
<dbReference type="InterPro" id="IPR004125">
    <property type="entry name" value="Signal_recog_particle_SRP54_M"/>
</dbReference>
<dbReference type="InterPro" id="IPR003593">
    <property type="entry name" value="AAA+_ATPase"/>
</dbReference>
<evidence type="ECO:0000256" key="3">
    <source>
        <dbReference type="ARBA" id="ARBA00022801"/>
    </source>
</evidence>
<dbReference type="GO" id="GO:0003924">
    <property type="term" value="F:GTPase activity"/>
    <property type="evidence" value="ECO:0007669"/>
    <property type="project" value="InterPro"/>
</dbReference>
<dbReference type="EC" id="3.6.5.4" evidence="8"/>
<keyword evidence="4" id="KW-0694">RNA-binding</keyword>
<evidence type="ECO:0000259" key="9">
    <source>
        <dbReference type="PROSITE" id="PS00300"/>
    </source>
</evidence>
<feature type="domain" description="SRP54-type proteins GTP-binding" evidence="9">
    <location>
        <begin position="268"/>
        <end position="281"/>
    </location>
</feature>
<gene>
    <name evidence="10" type="ORF">A45J_1959</name>
</gene>
<evidence type="ECO:0000256" key="4">
    <source>
        <dbReference type="ARBA" id="ARBA00022884"/>
    </source>
</evidence>
<dbReference type="Pfam" id="PF00448">
    <property type="entry name" value="SRP54"/>
    <property type="match status" value="1"/>
</dbReference>
<dbReference type="SMART" id="SM00963">
    <property type="entry name" value="SRP54_N"/>
    <property type="match status" value="1"/>
</dbReference>
<dbReference type="SUPFAM" id="SSF52540">
    <property type="entry name" value="P-loop containing nucleoside triphosphate hydrolases"/>
    <property type="match status" value="1"/>
</dbReference>
<reference evidence="10" key="1">
    <citation type="submission" date="2019-10" db="EMBL/GenBank/DDBJ databases">
        <title>Metagenomic sequencing of thiosulfate-disproportionating enrichment culture.</title>
        <authorList>
            <person name="Umezawa K."/>
            <person name="Kojima H."/>
            <person name="Fukui M."/>
        </authorList>
    </citation>
    <scope>NUCLEOTIDE SEQUENCE</scope>
    <source>
        <strain evidence="10">45J</strain>
    </source>
</reference>
<sequence>MFESLSDKLDSIFKKLKGRGLLKEEDVDVALKEVRLALLEADVNFKVVKDFIQNVRERAVGKEVLESLSPGQQVIKIVHDELCELLGATNQRIQLSPNPPTIIMMVGLQGSGKTTTSSKLARFFKKEGRRPMLVAVDLKRPAAIDQLITLGKQIDIPVFYSKEIQDPVVLCESAVRQARLEGRDIVIIDTAGRLHIDEELMNELLSIKTKVNPKEVLLVADAMTGQDAVNMAKSFNEQIGIDGIILTKMDGDARGGAALSIRNVTGRPIKFIGTGEKIDMIEPFYPDRIANRILGMGDVLSLIEQAQKSFDQKEAEKLHKRIMEESFTFEDLRDQLKKLRSMGPLENLISMIPGMGKAVKDIKVEEKEFVKIEAIINSMTKAERNNHNIINGSRRKRIAMGSGTTVTDVNRLIKQYLEMKKMMKMFKGGMGKKGFKLPKFGF</sequence>
<organism evidence="10">
    <name type="scientific">hot springs metagenome</name>
    <dbReference type="NCBI Taxonomy" id="433727"/>
    <lineage>
        <taxon>unclassified sequences</taxon>
        <taxon>metagenomes</taxon>
        <taxon>ecological metagenomes</taxon>
    </lineage>
</organism>
<dbReference type="EMBL" id="BLAB01000001">
    <property type="protein sequence ID" value="GER94199.1"/>
    <property type="molecule type" value="Genomic_DNA"/>
</dbReference>
<dbReference type="FunFam" id="3.40.50.300:FF:000022">
    <property type="entry name" value="Signal recognition particle 54 kDa subunit"/>
    <property type="match status" value="1"/>
</dbReference>
<keyword evidence="7" id="KW-0687">Ribonucleoprotein</keyword>
<dbReference type="PROSITE" id="PS00300">
    <property type="entry name" value="SRP54"/>
    <property type="match status" value="1"/>
</dbReference>
<evidence type="ECO:0000256" key="6">
    <source>
        <dbReference type="ARBA" id="ARBA00023135"/>
    </source>
</evidence>
<keyword evidence="5" id="KW-0342">GTP-binding</keyword>
<dbReference type="SMART" id="SM00962">
    <property type="entry name" value="SRP54"/>
    <property type="match status" value="1"/>
</dbReference>
<accession>A0A5J4L7P7</accession>
<comment type="similarity">
    <text evidence="1">Belongs to the GTP-binding SRP family. SRP54 subfamily.</text>
</comment>